<sequence>MNEIACRANLTAYHARDRDQRFTLLLTDILVTSPLVRTTRLTVAYRRYLTSANSPQFAAEVDEYYSAATLASLLRRSDVEMRRAAALSLGMLGDHSSIESLGQALSDSDRGVRLASDDSFRALLVRDAAPRHHQQLLQVMHLNDGGEYAAALAPTMILVDQAPRYSEAHHQLAICWQGLDNVRQAETSFRACLWHCRYHYLAWQGLSRCRMMQRDYEGAISSLRHCVEICPDIENSRAQIRVLERRLRQTDA</sequence>
<evidence type="ECO:0008006" key="3">
    <source>
        <dbReference type="Google" id="ProtNLM"/>
    </source>
</evidence>
<dbReference type="SMART" id="SM00567">
    <property type="entry name" value="EZ_HEAT"/>
    <property type="match status" value="1"/>
</dbReference>
<accession>A0A5C5Z8B7</accession>
<dbReference type="InterPro" id="IPR004155">
    <property type="entry name" value="PBS_lyase_HEAT"/>
</dbReference>
<dbReference type="SUPFAM" id="SSF48452">
    <property type="entry name" value="TPR-like"/>
    <property type="match status" value="1"/>
</dbReference>
<dbReference type="AlphaFoldDB" id="A0A5C5Z8B7"/>
<evidence type="ECO:0000313" key="2">
    <source>
        <dbReference type="Proteomes" id="UP000315010"/>
    </source>
</evidence>
<keyword evidence="2" id="KW-1185">Reference proteome</keyword>
<proteinExistence type="predicted"/>
<dbReference type="Gene3D" id="1.25.10.10">
    <property type="entry name" value="Leucine-rich Repeat Variant"/>
    <property type="match status" value="1"/>
</dbReference>
<gene>
    <name evidence="1" type="ORF">CA13_47910</name>
</gene>
<evidence type="ECO:0000313" key="1">
    <source>
        <dbReference type="EMBL" id="TWT83326.1"/>
    </source>
</evidence>
<comment type="caution">
    <text evidence="1">The sequence shown here is derived from an EMBL/GenBank/DDBJ whole genome shotgun (WGS) entry which is preliminary data.</text>
</comment>
<dbReference type="EMBL" id="SJPJ01000001">
    <property type="protein sequence ID" value="TWT83326.1"/>
    <property type="molecule type" value="Genomic_DNA"/>
</dbReference>
<dbReference type="SUPFAM" id="SSF48371">
    <property type="entry name" value="ARM repeat"/>
    <property type="match status" value="1"/>
</dbReference>
<dbReference type="Proteomes" id="UP000315010">
    <property type="component" value="Unassembled WGS sequence"/>
</dbReference>
<dbReference type="InterPro" id="IPR011990">
    <property type="entry name" value="TPR-like_helical_dom_sf"/>
</dbReference>
<reference evidence="1 2" key="1">
    <citation type="submission" date="2019-02" db="EMBL/GenBank/DDBJ databases">
        <title>Deep-cultivation of Planctomycetes and their phenomic and genomic characterization uncovers novel biology.</title>
        <authorList>
            <person name="Wiegand S."/>
            <person name="Jogler M."/>
            <person name="Boedeker C."/>
            <person name="Pinto D."/>
            <person name="Vollmers J."/>
            <person name="Rivas-Marin E."/>
            <person name="Kohn T."/>
            <person name="Peeters S.H."/>
            <person name="Heuer A."/>
            <person name="Rast P."/>
            <person name="Oberbeckmann S."/>
            <person name="Bunk B."/>
            <person name="Jeske O."/>
            <person name="Meyerdierks A."/>
            <person name="Storesund J.E."/>
            <person name="Kallscheuer N."/>
            <person name="Luecker S."/>
            <person name="Lage O.M."/>
            <person name="Pohl T."/>
            <person name="Merkel B.J."/>
            <person name="Hornburger P."/>
            <person name="Mueller R.-W."/>
            <person name="Bruemmer F."/>
            <person name="Labrenz M."/>
            <person name="Spormann A.M."/>
            <person name="Op Den Camp H."/>
            <person name="Overmann J."/>
            <person name="Amann R."/>
            <person name="Jetten M.S.M."/>
            <person name="Mascher T."/>
            <person name="Medema M.H."/>
            <person name="Devos D.P."/>
            <person name="Kaster A.-K."/>
            <person name="Ovreas L."/>
            <person name="Rohde M."/>
            <person name="Galperin M.Y."/>
            <person name="Jogler C."/>
        </authorList>
    </citation>
    <scope>NUCLEOTIDE SEQUENCE [LARGE SCALE GENOMIC DNA]</scope>
    <source>
        <strain evidence="1 2">CA13</strain>
    </source>
</reference>
<dbReference type="InterPro" id="IPR011989">
    <property type="entry name" value="ARM-like"/>
</dbReference>
<dbReference type="Pfam" id="PF13646">
    <property type="entry name" value="HEAT_2"/>
    <property type="match status" value="1"/>
</dbReference>
<name>A0A5C5Z8B7_9BACT</name>
<dbReference type="Gene3D" id="1.25.40.10">
    <property type="entry name" value="Tetratricopeptide repeat domain"/>
    <property type="match status" value="1"/>
</dbReference>
<organism evidence="1 2">
    <name type="scientific">Novipirellula herctigrandis</name>
    <dbReference type="NCBI Taxonomy" id="2527986"/>
    <lineage>
        <taxon>Bacteria</taxon>
        <taxon>Pseudomonadati</taxon>
        <taxon>Planctomycetota</taxon>
        <taxon>Planctomycetia</taxon>
        <taxon>Pirellulales</taxon>
        <taxon>Pirellulaceae</taxon>
        <taxon>Novipirellula</taxon>
    </lineage>
</organism>
<dbReference type="InterPro" id="IPR016024">
    <property type="entry name" value="ARM-type_fold"/>
</dbReference>
<protein>
    <recommendedName>
        <fullName evidence="3">Tetratricopeptide repeat protein</fullName>
    </recommendedName>
</protein>